<keyword evidence="2" id="KW-1185">Reference proteome</keyword>
<evidence type="ECO:0000313" key="1">
    <source>
        <dbReference type="EMBL" id="WOI35004.1"/>
    </source>
</evidence>
<evidence type="ECO:0000313" key="2">
    <source>
        <dbReference type="Proteomes" id="UP001302666"/>
    </source>
</evidence>
<protein>
    <submittedName>
        <fullName evidence="1">Uncharacterized protein</fullName>
    </submittedName>
</protein>
<dbReference type="EMBL" id="CP136704">
    <property type="protein sequence ID" value="WOI35004.1"/>
    <property type="molecule type" value="Genomic_DNA"/>
</dbReference>
<dbReference type="RefSeq" id="WP_317386783.1">
    <property type="nucleotide sequence ID" value="NZ_CP136704.1"/>
</dbReference>
<proteinExistence type="predicted"/>
<sequence length="68" mass="7250">MTLVHRHIAAQAGSNVQVLARLLHQHPPYTIIGFNGDGFFLPALDQGISDPPKADLVICNSAATAQKC</sequence>
<gene>
    <name evidence="1" type="ORF">R1T40_09855</name>
</gene>
<organism evidence="1 2">
    <name type="scientific">Tritonibacter scottomollicae</name>
    <name type="common">Epibacterium scottomollicae</name>
    <dbReference type="NCBI Taxonomy" id="483013"/>
    <lineage>
        <taxon>Bacteria</taxon>
        <taxon>Pseudomonadati</taxon>
        <taxon>Pseudomonadota</taxon>
        <taxon>Alphaproteobacteria</taxon>
        <taxon>Rhodobacterales</taxon>
        <taxon>Paracoccaceae</taxon>
        <taxon>Tritonibacter</taxon>
    </lineage>
</organism>
<accession>A0ABZ0HLS4</accession>
<reference evidence="1 2" key="1">
    <citation type="submission" date="2023-10" db="EMBL/GenBank/DDBJ databases">
        <title>Eight complete genome sequences of bacteria isolated from laboratory stock of Giant Kelp gametophytes.</title>
        <authorList>
            <person name="Tolentino B."/>
            <person name="Nuzhdin S."/>
        </authorList>
    </citation>
    <scope>NUCLEOTIDE SEQUENCE [LARGE SCALE GENOMIC DNA]</scope>
    <source>
        <strain evidence="1 2">LC.270.F.C4</strain>
    </source>
</reference>
<dbReference type="Proteomes" id="UP001302666">
    <property type="component" value="Chromosome"/>
</dbReference>
<name>A0ABZ0HLS4_TRISK</name>